<keyword evidence="3" id="KW-1185">Reference proteome</keyword>
<reference evidence="2 3" key="1">
    <citation type="journal article" date="2018" name="Sci. Rep.">
        <title>Genome sequence of the cauliflower mushroom Sparassis crispa (Hanabiratake) and its association with beneficial usage.</title>
        <authorList>
            <person name="Kiyama R."/>
            <person name="Furutani Y."/>
            <person name="Kawaguchi K."/>
            <person name="Nakanishi T."/>
        </authorList>
    </citation>
    <scope>NUCLEOTIDE SEQUENCE [LARGE SCALE GENOMIC DNA]</scope>
</reference>
<evidence type="ECO:0000256" key="1">
    <source>
        <dbReference type="SAM" id="MobiDB-lite"/>
    </source>
</evidence>
<sequence length="128" mass="14136">MSAAITVTYELHPPPDTLTTGLLSTKTHQFPVADGVQSGKEYYEALRRAVADAKSTLGDELTAWRDAVGTREQEKEKKLPAKIEEDDEEEEEEEPEDIEAPSIGDQRDFVEHNAIDQYMAEVSLAGGS</sequence>
<feature type="compositionally biased region" description="Basic and acidic residues" evidence="1">
    <location>
        <begin position="68"/>
        <end position="83"/>
    </location>
</feature>
<protein>
    <recommendedName>
        <fullName evidence="4">EKC/KEOPS complex subunit GON7</fullName>
    </recommendedName>
</protein>
<gene>
    <name evidence="2" type="ORF">SCP_0102350</name>
</gene>
<comment type="caution">
    <text evidence="2">The sequence shown here is derived from an EMBL/GenBank/DDBJ whole genome shotgun (WGS) entry which is preliminary data.</text>
</comment>
<dbReference type="GeneID" id="38774279"/>
<proteinExistence type="predicted"/>
<dbReference type="InParanoid" id="A0A401G5C2"/>
<dbReference type="OrthoDB" id="2553859at2759"/>
<evidence type="ECO:0008006" key="4">
    <source>
        <dbReference type="Google" id="ProtNLM"/>
    </source>
</evidence>
<dbReference type="Proteomes" id="UP000287166">
    <property type="component" value="Unassembled WGS sequence"/>
</dbReference>
<evidence type="ECO:0000313" key="2">
    <source>
        <dbReference type="EMBL" id="GBE77362.1"/>
    </source>
</evidence>
<accession>A0A401G5C2</accession>
<dbReference type="AlphaFoldDB" id="A0A401G5C2"/>
<feature type="region of interest" description="Disordered" evidence="1">
    <location>
        <begin position="67"/>
        <end position="108"/>
    </location>
</feature>
<name>A0A401G5C2_9APHY</name>
<organism evidence="2 3">
    <name type="scientific">Sparassis crispa</name>
    <dbReference type="NCBI Taxonomy" id="139825"/>
    <lineage>
        <taxon>Eukaryota</taxon>
        <taxon>Fungi</taxon>
        <taxon>Dikarya</taxon>
        <taxon>Basidiomycota</taxon>
        <taxon>Agaricomycotina</taxon>
        <taxon>Agaricomycetes</taxon>
        <taxon>Polyporales</taxon>
        <taxon>Sparassidaceae</taxon>
        <taxon>Sparassis</taxon>
    </lineage>
</organism>
<feature type="compositionally biased region" description="Acidic residues" evidence="1">
    <location>
        <begin position="84"/>
        <end position="99"/>
    </location>
</feature>
<dbReference type="EMBL" id="BFAD01000001">
    <property type="protein sequence ID" value="GBE77362.1"/>
    <property type="molecule type" value="Genomic_DNA"/>
</dbReference>
<evidence type="ECO:0000313" key="3">
    <source>
        <dbReference type="Proteomes" id="UP000287166"/>
    </source>
</evidence>
<dbReference type="RefSeq" id="XP_027608275.1">
    <property type="nucleotide sequence ID" value="XM_027752474.1"/>
</dbReference>